<dbReference type="Gene3D" id="1.20.120.1490">
    <property type="match status" value="1"/>
</dbReference>
<name>A0A7C3J6T2_UNCW3</name>
<dbReference type="Pfam" id="PF07813">
    <property type="entry name" value="LTXXQ"/>
    <property type="match status" value="1"/>
</dbReference>
<evidence type="ECO:0008006" key="2">
    <source>
        <dbReference type="Google" id="ProtNLM"/>
    </source>
</evidence>
<comment type="caution">
    <text evidence="1">The sequence shown here is derived from an EMBL/GenBank/DDBJ whole genome shotgun (WGS) entry which is preliminary data.</text>
</comment>
<organism evidence="1">
    <name type="scientific">candidate division WOR-3 bacterium</name>
    <dbReference type="NCBI Taxonomy" id="2052148"/>
    <lineage>
        <taxon>Bacteria</taxon>
        <taxon>Bacteria division WOR-3</taxon>
    </lineage>
</organism>
<dbReference type="AlphaFoldDB" id="A0A7C3J6T2"/>
<reference evidence="1" key="1">
    <citation type="journal article" date="2020" name="mSystems">
        <title>Genome- and Community-Level Interaction Insights into Carbon Utilization and Element Cycling Functions of Hydrothermarchaeota in Hydrothermal Sediment.</title>
        <authorList>
            <person name="Zhou Z."/>
            <person name="Liu Y."/>
            <person name="Xu W."/>
            <person name="Pan J."/>
            <person name="Luo Z.H."/>
            <person name="Li M."/>
        </authorList>
    </citation>
    <scope>NUCLEOTIDE SEQUENCE [LARGE SCALE GENOMIC DNA]</scope>
    <source>
        <strain evidence="1">SpSt-464</strain>
    </source>
</reference>
<sequence>MKKFLTITTLTLLVLLLFVPSYSQGMKIKTKNCEVIKSKVFADNNFEMLNLTDDQKDKIDDLQAQQHKSMIEYRYKLSLKHFELAELMRKSPDEKKALKLVEEINNIKLDIEKSRISNHFKIRAILNDEQKKIFDKNFGFGFGGFKSYNVKGRGEKIMLRENCPFNDDDED</sequence>
<dbReference type="EMBL" id="DSTT01000005">
    <property type="protein sequence ID" value="HFK24109.1"/>
    <property type="molecule type" value="Genomic_DNA"/>
</dbReference>
<protein>
    <recommendedName>
        <fullName evidence="2">Periplasmic heavy metal sensor</fullName>
    </recommendedName>
</protein>
<dbReference type="CDD" id="cd09916">
    <property type="entry name" value="CpxP_like"/>
    <property type="match status" value="1"/>
</dbReference>
<proteinExistence type="predicted"/>
<accession>A0A7C3J6T2</accession>
<gene>
    <name evidence="1" type="ORF">ENS15_05610</name>
</gene>
<evidence type="ECO:0000313" key="1">
    <source>
        <dbReference type="EMBL" id="HFK24109.1"/>
    </source>
</evidence>
<dbReference type="GO" id="GO:0042597">
    <property type="term" value="C:periplasmic space"/>
    <property type="evidence" value="ECO:0007669"/>
    <property type="project" value="InterPro"/>
</dbReference>
<dbReference type="InterPro" id="IPR012899">
    <property type="entry name" value="LTXXQ"/>
</dbReference>